<keyword evidence="1" id="KW-0732">Signal</keyword>
<organism evidence="2 3">
    <name type="scientific">Prochlorococcus marinus str. MIT 9201</name>
    <dbReference type="NCBI Taxonomy" id="93057"/>
    <lineage>
        <taxon>Bacteria</taxon>
        <taxon>Bacillati</taxon>
        <taxon>Cyanobacteriota</taxon>
        <taxon>Cyanophyceae</taxon>
        <taxon>Synechococcales</taxon>
        <taxon>Prochlorococcaceae</taxon>
        <taxon>Prochlorococcus</taxon>
    </lineage>
</organism>
<dbReference type="Proteomes" id="UP000030355">
    <property type="component" value="Unassembled WGS sequence"/>
</dbReference>
<evidence type="ECO:0000313" key="2">
    <source>
        <dbReference type="EMBL" id="KGF97217.1"/>
    </source>
</evidence>
<dbReference type="AlphaFoldDB" id="A0A0A2A5Q2"/>
<sequence length="67" mass="8169">MKILLLSIIFLSTFSPLFAEGHKKFKKEYFEEIKLMKIEYLNKKINCVKDSNNFKEMKKCWGRKKKY</sequence>
<proteinExistence type="predicted"/>
<comment type="caution">
    <text evidence="2">The sequence shown here is derived from an EMBL/GenBank/DDBJ whole genome shotgun (WGS) entry which is preliminary data.</text>
</comment>
<feature type="signal peptide" evidence="1">
    <location>
        <begin position="1"/>
        <end position="19"/>
    </location>
</feature>
<evidence type="ECO:0000313" key="3">
    <source>
        <dbReference type="Proteomes" id="UP000030355"/>
    </source>
</evidence>
<dbReference type="EMBL" id="JNAL01000006">
    <property type="protein sequence ID" value="KGF97217.1"/>
    <property type="molecule type" value="Genomic_DNA"/>
</dbReference>
<reference evidence="3" key="1">
    <citation type="journal article" date="2014" name="Sci. Data">
        <title>Genomes of diverse isolates of the marine cyanobacterium Prochlorococcus.</title>
        <authorList>
            <person name="Biller S."/>
            <person name="Berube P."/>
            <person name="Thompson J."/>
            <person name="Kelly L."/>
            <person name="Roggensack S."/>
            <person name="Awad L."/>
            <person name="Roache-Johnson K."/>
            <person name="Ding H."/>
            <person name="Giovannoni S.J."/>
            <person name="Moore L.R."/>
            <person name="Chisholm S.W."/>
        </authorList>
    </citation>
    <scope>NUCLEOTIDE SEQUENCE [LARGE SCALE GENOMIC DNA]</scope>
    <source>
        <strain evidence="3">MIT 9201</strain>
    </source>
</reference>
<evidence type="ECO:0000256" key="1">
    <source>
        <dbReference type="SAM" id="SignalP"/>
    </source>
</evidence>
<feature type="chain" id="PRO_5001997031" evidence="1">
    <location>
        <begin position="20"/>
        <end position="67"/>
    </location>
</feature>
<protein>
    <submittedName>
        <fullName evidence="2">Uncharacterized protein</fullName>
    </submittedName>
</protein>
<gene>
    <name evidence="2" type="ORF">EU95_0313</name>
</gene>
<name>A0A0A2A5Q2_PROMR</name>
<dbReference type="STRING" id="93057.EU95_0313"/>
<dbReference type="RefSeq" id="WP_032521545.1">
    <property type="nucleotide sequence ID" value="NZ_CP138977.1"/>
</dbReference>
<accession>A0A0A2A5Q2</accession>